<evidence type="ECO:0000313" key="2">
    <source>
        <dbReference type="Proteomes" id="UP001157353"/>
    </source>
</evidence>
<reference evidence="2" key="1">
    <citation type="journal article" date="2019" name="Int. J. Syst. Evol. Microbiol.">
        <title>The Global Catalogue of Microorganisms (GCM) 10K type strain sequencing project: providing services to taxonomists for standard genome sequencing and annotation.</title>
        <authorList>
            <consortium name="The Broad Institute Genomics Platform"/>
            <consortium name="The Broad Institute Genome Sequencing Center for Infectious Disease"/>
            <person name="Wu L."/>
            <person name="Ma J."/>
        </authorList>
    </citation>
    <scope>NUCLEOTIDE SEQUENCE [LARGE SCALE GENOMIC DNA]</scope>
    <source>
        <strain evidence="2">NBRC 103166</strain>
    </source>
</reference>
<protein>
    <recommendedName>
        <fullName evidence="3">Protein-disulfide isomerase</fullName>
    </recommendedName>
</protein>
<dbReference type="RefSeq" id="WP_284203195.1">
    <property type="nucleotide sequence ID" value="NZ_BSPQ01000002.1"/>
</dbReference>
<sequence length="199" mass="22742">MHPELYFIYDSHCPWSYATTPLVNALSESFPEMEIHHWHCAHYNGSDSPGFLQIKEVEKQSKQKFGQEHVRYADSPKNSTLAANFMTWLQGKQPEKALSVLNALQIEHFVEGNPFGCKNDFKALIEQFKLSPSNKVFKDELSNEAQYQQSDIQELQEFMQTTAFPALLLTYGDNALLLDHARHLSKPQGLVKEVAKLLS</sequence>
<dbReference type="SUPFAM" id="SSF52833">
    <property type="entry name" value="Thioredoxin-like"/>
    <property type="match status" value="1"/>
</dbReference>
<accession>A0ABQ6DYB3</accession>
<dbReference type="Gene3D" id="3.40.30.10">
    <property type="entry name" value="Glutaredoxin"/>
    <property type="match status" value="1"/>
</dbReference>
<dbReference type="EMBL" id="BSPQ01000002">
    <property type="protein sequence ID" value="GLS90072.1"/>
    <property type="molecule type" value="Genomic_DNA"/>
</dbReference>
<comment type="caution">
    <text evidence="1">The sequence shown here is derived from an EMBL/GenBank/DDBJ whole genome shotgun (WGS) entry which is preliminary data.</text>
</comment>
<dbReference type="InterPro" id="IPR036249">
    <property type="entry name" value="Thioredoxin-like_sf"/>
</dbReference>
<dbReference type="Gene3D" id="1.10.472.60">
    <property type="entry name" value="putative protein disulfide isomerase domain"/>
    <property type="match status" value="1"/>
</dbReference>
<proteinExistence type="predicted"/>
<name>A0ABQ6DYB3_9GAMM</name>
<evidence type="ECO:0000313" key="1">
    <source>
        <dbReference type="EMBL" id="GLS90072.1"/>
    </source>
</evidence>
<evidence type="ECO:0008006" key="3">
    <source>
        <dbReference type="Google" id="ProtNLM"/>
    </source>
</evidence>
<keyword evidence="2" id="KW-1185">Reference proteome</keyword>
<gene>
    <name evidence="1" type="ORF">GCM10007916_11390</name>
</gene>
<organism evidence="1 2">
    <name type="scientific">Psychromonas marina</name>
    <dbReference type="NCBI Taxonomy" id="88364"/>
    <lineage>
        <taxon>Bacteria</taxon>
        <taxon>Pseudomonadati</taxon>
        <taxon>Pseudomonadota</taxon>
        <taxon>Gammaproteobacteria</taxon>
        <taxon>Alteromonadales</taxon>
        <taxon>Psychromonadaceae</taxon>
        <taxon>Psychromonas</taxon>
    </lineage>
</organism>
<dbReference type="Proteomes" id="UP001157353">
    <property type="component" value="Unassembled WGS sequence"/>
</dbReference>